<evidence type="ECO:0000256" key="1">
    <source>
        <dbReference type="ARBA" id="ARBA00004994"/>
    </source>
</evidence>
<organism evidence="12 13">
    <name type="scientific">Hallella mizrahii</name>
    <dbReference type="NCBI Taxonomy" id="2606637"/>
    <lineage>
        <taxon>Bacteria</taxon>
        <taxon>Pseudomonadati</taxon>
        <taxon>Bacteroidota</taxon>
        <taxon>Bacteroidia</taxon>
        <taxon>Bacteroidales</taxon>
        <taxon>Prevotellaceae</taxon>
        <taxon>Hallella</taxon>
    </lineage>
</organism>
<dbReference type="NCBIfam" id="TIGR00745">
    <property type="entry name" value="apbA_panE"/>
    <property type="match status" value="1"/>
</dbReference>
<comment type="catalytic activity">
    <reaction evidence="8 9">
        <text>(R)-pantoate + NADP(+) = 2-dehydropantoate + NADPH + H(+)</text>
        <dbReference type="Rhea" id="RHEA:16233"/>
        <dbReference type="ChEBI" id="CHEBI:11561"/>
        <dbReference type="ChEBI" id="CHEBI:15378"/>
        <dbReference type="ChEBI" id="CHEBI:15980"/>
        <dbReference type="ChEBI" id="CHEBI:57783"/>
        <dbReference type="ChEBI" id="CHEBI:58349"/>
        <dbReference type="EC" id="1.1.1.169"/>
    </reaction>
</comment>
<dbReference type="NCBIfam" id="NF004887">
    <property type="entry name" value="PRK06249.1"/>
    <property type="match status" value="1"/>
</dbReference>
<dbReference type="GO" id="GO:0015940">
    <property type="term" value="P:pantothenate biosynthetic process"/>
    <property type="evidence" value="ECO:0007669"/>
    <property type="project" value="UniProtKB-UniPathway"/>
</dbReference>
<dbReference type="InterPro" id="IPR051402">
    <property type="entry name" value="KPR-Related"/>
</dbReference>
<evidence type="ECO:0000256" key="3">
    <source>
        <dbReference type="ARBA" id="ARBA00013014"/>
    </source>
</evidence>
<protein>
    <recommendedName>
        <fullName evidence="4 9">2-dehydropantoate 2-reductase</fullName>
        <ecNumber evidence="3 9">1.1.1.169</ecNumber>
    </recommendedName>
    <alternativeName>
        <fullName evidence="7 9">Ketopantoate reductase</fullName>
    </alternativeName>
</protein>
<evidence type="ECO:0000256" key="6">
    <source>
        <dbReference type="ARBA" id="ARBA00023002"/>
    </source>
</evidence>
<dbReference type="GO" id="GO:0005737">
    <property type="term" value="C:cytoplasm"/>
    <property type="evidence" value="ECO:0007669"/>
    <property type="project" value="TreeGrafter"/>
</dbReference>
<dbReference type="FunFam" id="1.10.1040.10:FF:000017">
    <property type="entry name" value="2-dehydropantoate 2-reductase"/>
    <property type="match status" value="1"/>
</dbReference>
<dbReference type="Pfam" id="PF02558">
    <property type="entry name" value="ApbA"/>
    <property type="match status" value="1"/>
</dbReference>
<dbReference type="PANTHER" id="PTHR21708">
    <property type="entry name" value="PROBABLE 2-DEHYDROPANTOATE 2-REDUCTASE"/>
    <property type="match status" value="1"/>
</dbReference>
<evidence type="ECO:0000259" key="10">
    <source>
        <dbReference type="Pfam" id="PF02558"/>
    </source>
</evidence>
<evidence type="ECO:0000256" key="4">
    <source>
        <dbReference type="ARBA" id="ARBA00019465"/>
    </source>
</evidence>
<evidence type="ECO:0000313" key="12">
    <source>
        <dbReference type="EMBL" id="MST84667.1"/>
    </source>
</evidence>
<accession>A0A7K0KFF6</accession>
<dbReference type="UniPathway" id="UPA00028">
    <property type="reaction ID" value="UER00004"/>
</dbReference>
<dbReference type="RefSeq" id="WP_154534252.1">
    <property type="nucleotide sequence ID" value="NZ_VUNG01000019.1"/>
</dbReference>
<sequence>MRFGIIGSGAIGAYYGAKLAKSGEDVHFLFHSDYDYVCEHGLQVNSVNGSFHLDSVQAYHNAQDMPKCDVVIVALKSTNEHLLKTLLSPLLKEDTWVLLIQNGIGLEEDFVKTFPHTGVLAGLAFICSTKTKPGVVDHTDLGRLNIGNYNCKDDDRLHQLADVMNHAGIDASLVDHDTARWQKAVWNMCFNGLTVALNTQVDKLLDCEATDTLCRDLMMEVIEGARACGVAGLNEDYADRMLNMTRKMRPYSPSMKVDYDHRRPMEIYYLYSRPIAEAQAHGYEMRRMRMLEEQLLFIQQSYINE</sequence>
<dbReference type="SUPFAM" id="SSF51735">
    <property type="entry name" value="NAD(P)-binding Rossmann-fold domains"/>
    <property type="match status" value="1"/>
</dbReference>
<keyword evidence="6 9" id="KW-0560">Oxidoreductase</keyword>
<feature type="domain" description="Ketopantoate reductase C-terminal" evidence="11">
    <location>
        <begin position="176"/>
        <end position="294"/>
    </location>
</feature>
<dbReference type="InterPro" id="IPR013332">
    <property type="entry name" value="KPR_N"/>
</dbReference>
<dbReference type="SUPFAM" id="SSF48179">
    <property type="entry name" value="6-phosphogluconate dehydrogenase C-terminal domain-like"/>
    <property type="match status" value="1"/>
</dbReference>
<evidence type="ECO:0000313" key="13">
    <source>
        <dbReference type="Proteomes" id="UP000438914"/>
    </source>
</evidence>
<gene>
    <name evidence="12" type="ORF">FYJ73_08295</name>
</gene>
<comment type="similarity">
    <text evidence="2 9">Belongs to the ketopantoate reductase family.</text>
</comment>
<dbReference type="InterPro" id="IPR036291">
    <property type="entry name" value="NAD(P)-bd_dom_sf"/>
</dbReference>
<dbReference type="InterPro" id="IPR003710">
    <property type="entry name" value="ApbA"/>
</dbReference>
<comment type="pathway">
    <text evidence="1 9">Cofactor biosynthesis; (R)-pantothenate biosynthesis; (R)-pantoate from 3-methyl-2-oxobutanoate: step 2/2.</text>
</comment>
<comment type="caution">
    <text evidence="12">The sequence shown here is derived from an EMBL/GenBank/DDBJ whole genome shotgun (WGS) entry which is preliminary data.</text>
</comment>
<dbReference type="Gene3D" id="1.10.1040.10">
    <property type="entry name" value="N-(1-d-carboxylethyl)-l-norvaline Dehydrogenase, domain 2"/>
    <property type="match status" value="1"/>
</dbReference>
<dbReference type="GO" id="GO:0008677">
    <property type="term" value="F:2-dehydropantoate 2-reductase activity"/>
    <property type="evidence" value="ECO:0007669"/>
    <property type="project" value="UniProtKB-EC"/>
</dbReference>
<dbReference type="InterPro" id="IPR013752">
    <property type="entry name" value="KPA_reductase"/>
</dbReference>
<keyword evidence="5 9" id="KW-0521">NADP</keyword>
<evidence type="ECO:0000256" key="8">
    <source>
        <dbReference type="ARBA" id="ARBA00048793"/>
    </source>
</evidence>
<evidence type="ECO:0000256" key="5">
    <source>
        <dbReference type="ARBA" id="ARBA00022857"/>
    </source>
</evidence>
<dbReference type="AlphaFoldDB" id="A0A7K0KFF6"/>
<dbReference type="Proteomes" id="UP000438914">
    <property type="component" value="Unassembled WGS sequence"/>
</dbReference>
<reference evidence="12 13" key="1">
    <citation type="submission" date="2019-08" db="EMBL/GenBank/DDBJ databases">
        <title>In-depth cultivation of the pig gut microbiome towards novel bacterial diversity and tailored functional studies.</title>
        <authorList>
            <person name="Wylensek D."/>
            <person name="Hitch T.C.A."/>
            <person name="Clavel T."/>
        </authorList>
    </citation>
    <scope>NUCLEOTIDE SEQUENCE [LARGE SCALE GENOMIC DNA]</scope>
    <source>
        <strain evidence="12 13">LKV-178-WT-2A</strain>
    </source>
</reference>
<dbReference type="InterPro" id="IPR008927">
    <property type="entry name" value="6-PGluconate_DH-like_C_sf"/>
</dbReference>
<evidence type="ECO:0000256" key="7">
    <source>
        <dbReference type="ARBA" id="ARBA00032024"/>
    </source>
</evidence>
<feature type="domain" description="Ketopantoate reductase N-terminal" evidence="10">
    <location>
        <begin position="4"/>
        <end position="149"/>
    </location>
</feature>
<dbReference type="EMBL" id="VUNG01000019">
    <property type="protein sequence ID" value="MST84667.1"/>
    <property type="molecule type" value="Genomic_DNA"/>
</dbReference>
<keyword evidence="9" id="KW-0566">Pantothenate biosynthesis</keyword>
<dbReference type="Pfam" id="PF08546">
    <property type="entry name" value="ApbA_C"/>
    <property type="match status" value="1"/>
</dbReference>
<dbReference type="EC" id="1.1.1.169" evidence="3 9"/>
<dbReference type="InterPro" id="IPR013328">
    <property type="entry name" value="6PGD_dom2"/>
</dbReference>
<proteinExistence type="inferred from homology"/>
<comment type="function">
    <text evidence="9">Catalyzes the NADPH-dependent reduction of ketopantoate into pantoic acid.</text>
</comment>
<dbReference type="Gene3D" id="3.40.50.720">
    <property type="entry name" value="NAD(P)-binding Rossmann-like Domain"/>
    <property type="match status" value="1"/>
</dbReference>
<dbReference type="PANTHER" id="PTHR21708:SF26">
    <property type="entry name" value="2-DEHYDROPANTOATE 2-REDUCTASE"/>
    <property type="match status" value="1"/>
</dbReference>
<evidence type="ECO:0000256" key="2">
    <source>
        <dbReference type="ARBA" id="ARBA00007870"/>
    </source>
</evidence>
<keyword evidence="13" id="KW-1185">Reference proteome</keyword>
<evidence type="ECO:0000256" key="9">
    <source>
        <dbReference type="RuleBase" id="RU362068"/>
    </source>
</evidence>
<evidence type="ECO:0000259" key="11">
    <source>
        <dbReference type="Pfam" id="PF08546"/>
    </source>
</evidence>
<name>A0A7K0KFF6_9BACT</name>